<dbReference type="InterPro" id="IPR020568">
    <property type="entry name" value="Ribosomal_Su5_D2-typ_SF"/>
</dbReference>
<dbReference type="GO" id="GO:0050515">
    <property type="term" value="F:4-(cytidine 5'-diphospho)-2-C-methyl-D-erythritol kinase activity"/>
    <property type="evidence" value="ECO:0007669"/>
    <property type="project" value="UniProtKB-UniRule"/>
</dbReference>
<comment type="catalytic activity">
    <reaction evidence="10">
        <text>4-CDP-2-C-methyl-D-erythritol + ATP = 4-CDP-2-C-methyl-D-erythritol 2-phosphate + ADP + H(+)</text>
        <dbReference type="Rhea" id="RHEA:18437"/>
        <dbReference type="ChEBI" id="CHEBI:15378"/>
        <dbReference type="ChEBI" id="CHEBI:30616"/>
        <dbReference type="ChEBI" id="CHEBI:57823"/>
        <dbReference type="ChEBI" id="CHEBI:57919"/>
        <dbReference type="ChEBI" id="CHEBI:456216"/>
        <dbReference type="EC" id="2.7.1.148"/>
    </reaction>
</comment>
<dbReference type="InterPro" id="IPR013750">
    <property type="entry name" value="GHMP_kinase_C_dom"/>
</dbReference>
<dbReference type="GO" id="GO:0005524">
    <property type="term" value="F:ATP binding"/>
    <property type="evidence" value="ECO:0007669"/>
    <property type="project" value="UniProtKB-UniRule"/>
</dbReference>
<keyword evidence="5 10" id="KW-0547">Nucleotide-binding</keyword>
<evidence type="ECO:0000256" key="10">
    <source>
        <dbReference type="HAMAP-Rule" id="MF_00061"/>
    </source>
</evidence>
<comment type="pathway">
    <text evidence="10">Isoprenoid biosynthesis; isopentenyl diphosphate biosynthesis via DXP pathway; isopentenyl diphosphate from 1-deoxy-D-xylulose 5-phosphate: step 3/6.</text>
</comment>
<dbReference type="Pfam" id="PF08544">
    <property type="entry name" value="GHMP_kinases_C"/>
    <property type="match status" value="1"/>
</dbReference>
<keyword evidence="4 10" id="KW-0808">Transferase</keyword>
<name>A0A1M5W7W6_9BACI</name>
<dbReference type="Pfam" id="PF00288">
    <property type="entry name" value="GHMP_kinases_N"/>
    <property type="match status" value="1"/>
</dbReference>
<evidence type="ECO:0000256" key="9">
    <source>
        <dbReference type="ARBA" id="ARBA00032554"/>
    </source>
</evidence>
<protein>
    <recommendedName>
        <fullName evidence="3 10">4-diphosphocytidyl-2-C-methyl-D-erythritol kinase</fullName>
        <shortName evidence="10">CMK</shortName>
        <ecNumber evidence="2 10">2.7.1.148</ecNumber>
    </recommendedName>
    <alternativeName>
        <fullName evidence="9 10">4-(cytidine-5'-diphospho)-2-C-methyl-D-erythritol kinase</fullName>
    </alternativeName>
</protein>
<comment type="function">
    <text evidence="10">Catalyzes the phosphorylation of the position 2 hydroxy group of 4-diphosphocytidyl-2C-methyl-D-erythritol.</text>
</comment>
<feature type="active site" evidence="10">
    <location>
        <position position="136"/>
    </location>
</feature>
<evidence type="ECO:0000256" key="8">
    <source>
        <dbReference type="ARBA" id="ARBA00023229"/>
    </source>
</evidence>
<keyword evidence="14" id="KW-1185">Reference proteome</keyword>
<dbReference type="FunFam" id="3.30.70.890:FF:000006">
    <property type="entry name" value="4-diphosphocytidyl-2-C-methyl-D-erythritol kinase"/>
    <property type="match status" value="1"/>
</dbReference>
<keyword evidence="7 10" id="KW-0067">ATP-binding</keyword>
<dbReference type="Gene3D" id="3.30.230.10">
    <property type="match status" value="1"/>
</dbReference>
<dbReference type="NCBIfam" id="TIGR00154">
    <property type="entry name" value="ispE"/>
    <property type="match status" value="1"/>
</dbReference>
<dbReference type="FunFam" id="3.30.230.10:FF:000029">
    <property type="entry name" value="4-diphosphocytidyl-2-C-methyl-D-erythritol kinase"/>
    <property type="match status" value="1"/>
</dbReference>
<dbReference type="AlphaFoldDB" id="A0A1M5W7W6"/>
<dbReference type="HAMAP" id="MF_00061">
    <property type="entry name" value="IspE"/>
    <property type="match status" value="1"/>
</dbReference>
<feature type="active site" evidence="10">
    <location>
        <position position="10"/>
    </location>
</feature>
<dbReference type="InterPro" id="IPR006204">
    <property type="entry name" value="GHMP_kinase_N_dom"/>
</dbReference>
<dbReference type="InterPro" id="IPR014721">
    <property type="entry name" value="Ribsml_uS5_D2-typ_fold_subgr"/>
</dbReference>
<feature type="domain" description="GHMP kinase C-terminal" evidence="12">
    <location>
        <begin position="198"/>
        <end position="273"/>
    </location>
</feature>
<organism evidence="13 14">
    <name type="scientific">Virgibacillus chiguensis</name>
    <dbReference type="NCBI Taxonomy" id="411959"/>
    <lineage>
        <taxon>Bacteria</taxon>
        <taxon>Bacillati</taxon>
        <taxon>Bacillota</taxon>
        <taxon>Bacilli</taxon>
        <taxon>Bacillales</taxon>
        <taxon>Bacillaceae</taxon>
        <taxon>Virgibacillus</taxon>
    </lineage>
</organism>
<reference evidence="14" key="1">
    <citation type="submission" date="2016-11" db="EMBL/GenBank/DDBJ databases">
        <authorList>
            <person name="Varghese N."/>
            <person name="Submissions S."/>
        </authorList>
    </citation>
    <scope>NUCLEOTIDE SEQUENCE [LARGE SCALE GENOMIC DNA]</scope>
    <source>
        <strain evidence="14">CGMCC 1.6496</strain>
    </source>
</reference>
<dbReference type="RefSeq" id="WP_073011529.1">
    <property type="nucleotide sequence ID" value="NZ_FQXD01000015.1"/>
</dbReference>
<keyword evidence="8 10" id="KW-0414">Isoprene biosynthesis</keyword>
<dbReference type="GO" id="GO:0019288">
    <property type="term" value="P:isopentenyl diphosphate biosynthetic process, methylerythritol 4-phosphate pathway"/>
    <property type="evidence" value="ECO:0007669"/>
    <property type="project" value="UniProtKB-UniRule"/>
</dbReference>
<comment type="similarity">
    <text evidence="1 10">Belongs to the GHMP kinase family. IspE subfamily.</text>
</comment>
<dbReference type="PIRSF" id="PIRSF010376">
    <property type="entry name" value="IspE"/>
    <property type="match status" value="1"/>
</dbReference>
<dbReference type="InterPro" id="IPR004424">
    <property type="entry name" value="IspE"/>
</dbReference>
<dbReference type="UniPathway" id="UPA00056">
    <property type="reaction ID" value="UER00094"/>
</dbReference>
<sequence length="283" mass="30836">MVIFEKAPAKINLSLDVRSKRSDGYHNIEMIMTTIDLADRICLYELPEDRIEISLESRFVPSDKRNLAYQAALALKQAYGIHRGVHITIEKNIPVSAGLAGGSADAAAVLKGLNRLWSLHLSDTELASVGALLGTDVPFCIYGKTAIAKGRGEIVQRLLSPPPCWVVLAKPDIGISSGTIFQRIVVEDIVHPNTKAVMEALEEGNFNKLCLSLGNALEPITIKQHPEVQRIKTALQQAGASGVLMSGSGPTVYGLVEHESKARKIYNGMRGFCEEVYYVRLLG</sequence>
<dbReference type="EMBL" id="FQXD01000015">
    <property type="protein sequence ID" value="SHH83555.1"/>
    <property type="molecule type" value="Genomic_DNA"/>
</dbReference>
<feature type="domain" description="GHMP kinase N-terminal" evidence="11">
    <location>
        <begin position="66"/>
        <end position="144"/>
    </location>
</feature>
<evidence type="ECO:0000256" key="1">
    <source>
        <dbReference type="ARBA" id="ARBA00009684"/>
    </source>
</evidence>
<evidence type="ECO:0000256" key="4">
    <source>
        <dbReference type="ARBA" id="ARBA00022679"/>
    </source>
</evidence>
<evidence type="ECO:0000256" key="2">
    <source>
        <dbReference type="ARBA" id="ARBA00012052"/>
    </source>
</evidence>
<evidence type="ECO:0000256" key="7">
    <source>
        <dbReference type="ARBA" id="ARBA00022840"/>
    </source>
</evidence>
<evidence type="ECO:0000259" key="11">
    <source>
        <dbReference type="Pfam" id="PF00288"/>
    </source>
</evidence>
<evidence type="ECO:0000256" key="3">
    <source>
        <dbReference type="ARBA" id="ARBA00017473"/>
    </source>
</evidence>
<evidence type="ECO:0000313" key="13">
    <source>
        <dbReference type="EMBL" id="SHH83555.1"/>
    </source>
</evidence>
<evidence type="ECO:0000259" key="12">
    <source>
        <dbReference type="Pfam" id="PF08544"/>
    </source>
</evidence>
<dbReference type="Gene3D" id="3.30.70.890">
    <property type="entry name" value="GHMP kinase, C-terminal domain"/>
    <property type="match status" value="1"/>
</dbReference>
<evidence type="ECO:0000256" key="5">
    <source>
        <dbReference type="ARBA" id="ARBA00022741"/>
    </source>
</evidence>
<dbReference type="SUPFAM" id="SSF54211">
    <property type="entry name" value="Ribosomal protein S5 domain 2-like"/>
    <property type="match status" value="1"/>
</dbReference>
<dbReference type="EC" id="2.7.1.148" evidence="2 10"/>
<dbReference type="OrthoDB" id="9809438at2"/>
<evidence type="ECO:0000256" key="6">
    <source>
        <dbReference type="ARBA" id="ARBA00022777"/>
    </source>
</evidence>
<evidence type="ECO:0000313" key="14">
    <source>
        <dbReference type="Proteomes" id="UP000184079"/>
    </source>
</evidence>
<proteinExistence type="inferred from homology"/>
<feature type="binding site" evidence="10">
    <location>
        <begin position="94"/>
        <end position="104"/>
    </location>
    <ligand>
        <name>ATP</name>
        <dbReference type="ChEBI" id="CHEBI:30616"/>
    </ligand>
</feature>
<dbReference type="PANTHER" id="PTHR43527">
    <property type="entry name" value="4-DIPHOSPHOCYTIDYL-2-C-METHYL-D-ERYTHRITOL KINASE, CHLOROPLASTIC"/>
    <property type="match status" value="1"/>
</dbReference>
<dbReference type="Proteomes" id="UP000184079">
    <property type="component" value="Unassembled WGS sequence"/>
</dbReference>
<accession>A0A1M5W7W6</accession>
<dbReference type="SUPFAM" id="SSF55060">
    <property type="entry name" value="GHMP Kinase, C-terminal domain"/>
    <property type="match status" value="1"/>
</dbReference>
<dbReference type="GO" id="GO:0016114">
    <property type="term" value="P:terpenoid biosynthetic process"/>
    <property type="evidence" value="ECO:0007669"/>
    <property type="project" value="UniProtKB-UniRule"/>
</dbReference>
<dbReference type="PANTHER" id="PTHR43527:SF2">
    <property type="entry name" value="4-DIPHOSPHOCYTIDYL-2-C-METHYL-D-ERYTHRITOL KINASE, CHLOROPLASTIC"/>
    <property type="match status" value="1"/>
</dbReference>
<keyword evidence="6 10" id="KW-0418">Kinase</keyword>
<gene>
    <name evidence="10" type="primary">ispE</name>
    <name evidence="13" type="ORF">SAMN05421807_11534</name>
</gene>
<dbReference type="InterPro" id="IPR036554">
    <property type="entry name" value="GHMP_kinase_C_sf"/>
</dbReference>